<evidence type="ECO:0000313" key="2">
    <source>
        <dbReference type="Proteomes" id="UP000494170"/>
    </source>
</evidence>
<accession>A0A6P2R220</accession>
<organism evidence="1 2">
    <name type="scientific">Burkholderia lata (strain ATCC 17760 / DSM 23089 / LMG 22485 / NCIMB 9086 / R18194 / 383)</name>
    <dbReference type="NCBI Taxonomy" id="482957"/>
    <lineage>
        <taxon>Bacteria</taxon>
        <taxon>Pseudomonadati</taxon>
        <taxon>Pseudomonadota</taxon>
        <taxon>Betaproteobacteria</taxon>
        <taxon>Burkholderiales</taxon>
        <taxon>Burkholderiaceae</taxon>
        <taxon>Burkholderia</taxon>
        <taxon>Burkholderia cepacia complex</taxon>
    </lineage>
</organism>
<reference evidence="1 2" key="1">
    <citation type="submission" date="2019-09" db="EMBL/GenBank/DDBJ databases">
        <authorList>
            <person name="Depoorter E."/>
        </authorList>
    </citation>
    <scope>NUCLEOTIDE SEQUENCE [LARGE SCALE GENOMIC DNA]</scope>
    <source>
        <strain evidence="1">LMG 6863</strain>
    </source>
</reference>
<protein>
    <submittedName>
        <fullName evidence="1">Uncharacterized protein</fullName>
    </submittedName>
</protein>
<sequence>MRVGERARQPEQVGEVHRLVEPRAAAAARLFERERAERHDFDARLPHAHFAGQHRGFVERGACVVPAARGQRRARVCSCLQQHDGAPPQRPVRRKLGCRDRIDPLDERVAGRLAIACRVNAHLFGEACDRQARQAARDAHRVERFEQVDRTVLDAAQQRGARGGAIAEQHGIRRARMFEHVEPVREQRGRLVDAVGLVRERRAHRREHAGEWMATSEIGFRTRQRWRQRVVGQPDLALAQVAQARDQFAPARDIAEPGRRFAARRRVLETARLRRFADDDRARRQPVRVHLREPGRRRWREVGPRFEQLDEAVDFVGVIRGRAEDQRAFVAHRRGRAGIREDARDLALRLDMALAERQRPCHRDA</sequence>
<dbReference type="AlphaFoldDB" id="A0A6P2R220"/>
<gene>
    <name evidence="1" type="ORF">BLA6863_06296</name>
</gene>
<dbReference type="EMBL" id="CABVPY010000061">
    <property type="protein sequence ID" value="VWC28942.1"/>
    <property type="molecule type" value="Genomic_DNA"/>
</dbReference>
<dbReference type="Proteomes" id="UP000494170">
    <property type="component" value="Unassembled WGS sequence"/>
</dbReference>
<evidence type="ECO:0000313" key="1">
    <source>
        <dbReference type="EMBL" id="VWC28942.1"/>
    </source>
</evidence>
<proteinExistence type="predicted"/>
<name>A0A6P2R220_BURL3</name>